<dbReference type="EMBL" id="CP061172">
    <property type="protein sequence ID" value="QNR67779.1"/>
    <property type="molecule type" value="Genomic_DNA"/>
</dbReference>
<name>A0A7H0Y9M1_9BACL</name>
<evidence type="ECO:0000313" key="2">
    <source>
        <dbReference type="Proteomes" id="UP000516384"/>
    </source>
</evidence>
<organism evidence="1 2">
    <name type="scientific">Paenibacillus peoriae</name>
    <dbReference type="NCBI Taxonomy" id="59893"/>
    <lineage>
        <taxon>Bacteria</taxon>
        <taxon>Bacillati</taxon>
        <taxon>Bacillota</taxon>
        <taxon>Bacilli</taxon>
        <taxon>Bacillales</taxon>
        <taxon>Paenibacillaceae</taxon>
        <taxon>Paenibacillus</taxon>
    </lineage>
</organism>
<gene>
    <name evidence="1" type="ORF">IAQ67_01180</name>
</gene>
<proteinExistence type="predicted"/>
<dbReference type="AlphaFoldDB" id="A0A7H0Y9M1"/>
<dbReference type="Proteomes" id="UP000516384">
    <property type="component" value="Chromosome"/>
</dbReference>
<reference evidence="1 2" key="1">
    <citation type="submission" date="2020-09" db="EMBL/GenBank/DDBJ databases">
        <title>Characterization of Paenibacillus peoriae strain ZF390 with broad-spectrum antimicrobial activity as a potential biocontrol agent.</title>
        <authorList>
            <person name="Li L."/>
            <person name="Zhao Y."/>
            <person name="Li B."/>
            <person name="Xie X."/>
        </authorList>
    </citation>
    <scope>NUCLEOTIDE SEQUENCE [LARGE SCALE GENOMIC DNA]</scope>
    <source>
        <strain evidence="1 2">ZF390</strain>
    </source>
</reference>
<dbReference type="RefSeq" id="WP_165179568.1">
    <property type="nucleotide sequence ID" value="NZ_CP061172.1"/>
</dbReference>
<sequence>MGGMVLYKRSGRLCIRISTLYNLNKEIWIQQRWEAPSGRAVALREQL</sequence>
<accession>A0A7H0Y9M1</accession>
<protein>
    <submittedName>
        <fullName evidence="1">Uncharacterized protein</fullName>
    </submittedName>
</protein>
<evidence type="ECO:0000313" key="1">
    <source>
        <dbReference type="EMBL" id="QNR67779.1"/>
    </source>
</evidence>